<dbReference type="CDD" id="cd03784">
    <property type="entry name" value="GT1_Gtf-like"/>
    <property type="match status" value="1"/>
</dbReference>
<dbReference type="GO" id="GO:0080044">
    <property type="term" value="F:quercetin 7-O-glucosyltransferase activity"/>
    <property type="evidence" value="ECO:0007669"/>
    <property type="project" value="TreeGrafter"/>
</dbReference>
<keyword evidence="2" id="KW-0328">Glycosyltransferase</keyword>
<dbReference type="STRING" id="49451.A0A1J6KB19"/>
<dbReference type="FunFam" id="3.40.50.2000:FF:000060">
    <property type="entry name" value="Glycosyltransferase"/>
    <property type="match status" value="1"/>
</dbReference>
<dbReference type="GO" id="GO:0031542">
    <property type="term" value="P:positive regulation of anthocyanin biosynthetic process"/>
    <property type="evidence" value="ECO:0007669"/>
    <property type="project" value="UniProtKB-ARBA"/>
</dbReference>
<reference evidence="4" key="1">
    <citation type="submission" date="2016-08" db="EMBL/GenBank/DDBJ databases">
        <authorList>
            <person name="Seilhamer J.J."/>
        </authorList>
    </citation>
    <scope>NUCLEOTIDE SEQUENCE</scope>
</reference>
<dbReference type="GeneID" id="109215787"/>
<dbReference type="Proteomes" id="UP000187609">
    <property type="component" value="Unassembled WGS sequence"/>
</dbReference>
<evidence type="ECO:0000256" key="2">
    <source>
        <dbReference type="ARBA" id="ARBA00022676"/>
    </source>
</evidence>
<dbReference type="KEGG" id="nau:109215787"/>
<dbReference type="GO" id="GO:0033485">
    <property type="term" value="P:cyanidin 3-O-glucoside biosynthetic process"/>
    <property type="evidence" value="ECO:0007669"/>
    <property type="project" value="UniProtKB-ARBA"/>
</dbReference>
<dbReference type="GO" id="GO:0080043">
    <property type="term" value="F:quercetin 3-O-glucosyltransferase activity"/>
    <property type="evidence" value="ECO:0007669"/>
    <property type="project" value="TreeGrafter"/>
</dbReference>
<dbReference type="EMBL" id="KX752190">
    <property type="protein sequence ID" value="AQQ16713.1"/>
    <property type="molecule type" value="Genomic_DNA"/>
</dbReference>
<protein>
    <submittedName>
        <fullName evidence="5">Anthocyanidin 3-o-glucosyltransferase 2</fullName>
    </submittedName>
    <submittedName>
        <fullName evidence="4">UDP-glycosyltransferase g35881</fullName>
    </submittedName>
</protein>
<dbReference type="GO" id="GO:0047213">
    <property type="term" value="F:anthocyanidin 3-O-glucosyltransferase activity"/>
    <property type="evidence" value="ECO:0007669"/>
    <property type="project" value="UniProtKB-ARBA"/>
</dbReference>
<dbReference type="EMBL" id="MJEQ01003000">
    <property type="protein sequence ID" value="OIT25892.1"/>
    <property type="molecule type" value="Genomic_DNA"/>
</dbReference>
<evidence type="ECO:0000313" key="6">
    <source>
        <dbReference type="Proteomes" id="UP000187609"/>
    </source>
</evidence>
<proteinExistence type="inferred from homology"/>
<gene>
    <name evidence="5" type="primary">UFGT</name>
    <name evidence="5" type="ORF">A4A49_35881</name>
    <name evidence="4" type="ORF">NaUGT_g35881</name>
</gene>
<dbReference type="InterPro" id="IPR002213">
    <property type="entry name" value="UDP_glucos_trans"/>
</dbReference>
<dbReference type="OMA" id="FFWFAKE"/>
<keyword evidence="6" id="KW-1185">Reference proteome</keyword>
<dbReference type="PANTHER" id="PTHR11926">
    <property type="entry name" value="GLUCOSYL/GLUCURONOSYL TRANSFERASES"/>
    <property type="match status" value="1"/>
</dbReference>
<evidence type="ECO:0000256" key="3">
    <source>
        <dbReference type="ARBA" id="ARBA00022679"/>
    </source>
</evidence>
<dbReference type="FunFam" id="3.40.50.2000:FF:000129">
    <property type="entry name" value="Glycosyltransferase"/>
    <property type="match status" value="1"/>
</dbReference>
<organism evidence="5 6">
    <name type="scientific">Nicotiana attenuata</name>
    <name type="common">Coyote tobacco</name>
    <dbReference type="NCBI Taxonomy" id="49451"/>
    <lineage>
        <taxon>Eukaryota</taxon>
        <taxon>Viridiplantae</taxon>
        <taxon>Streptophyta</taxon>
        <taxon>Embryophyta</taxon>
        <taxon>Tracheophyta</taxon>
        <taxon>Spermatophyta</taxon>
        <taxon>Magnoliopsida</taxon>
        <taxon>eudicotyledons</taxon>
        <taxon>Gunneridae</taxon>
        <taxon>Pentapetalae</taxon>
        <taxon>asterids</taxon>
        <taxon>lamiids</taxon>
        <taxon>Solanales</taxon>
        <taxon>Solanaceae</taxon>
        <taxon>Nicotianoideae</taxon>
        <taxon>Nicotianeae</taxon>
        <taxon>Nicotiana</taxon>
    </lineage>
</organism>
<accession>A0A1J6KB19</accession>
<dbReference type="SUPFAM" id="SSF53756">
    <property type="entry name" value="UDP-Glycosyltransferase/glycogen phosphorylase"/>
    <property type="match status" value="1"/>
</dbReference>
<dbReference type="Gramene" id="OIT25892">
    <property type="protein sequence ID" value="OIT25892"/>
    <property type="gene ID" value="A4A49_35881"/>
</dbReference>
<comment type="similarity">
    <text evidence="1">Belongs to the UDP-glycosyltransferase family.</text>
</comment>
<dbReference type="Gene3D" id="3.40.50.2000">
    <property type="entry name" value="Glycogen Phosphorylase B"/>
    <property type="match status" value="2"/>
</dbReference>
<evidence type="ECO:0000313" key="5">
    <source>
        <dbReference type="EMBL" id="OIT25892.1"/>
    </source>
</evidence>
<dbReference type="AlphaFoldDB" id="A0A1J6KB19"/>
<reference evidence="5 6" key="2">
    <citation type="submission" date="2016-11" db="EMBL/GenBank/DDBJ databases">
        <title>The genome of Nicotiana attenuata.</title>
        <authorList>
            <person name="Xu S."/>
            <person name="Brockmoeller T."/>
            <person name="Gaquerel E."/>
            <person name="Navarro A."/>
            <person name="Kuhl H."/>
            <person name="Gase K."/>
            <person name="Ling Z."/>
            <person name="Zhou W."/>
            <person name="Kreitzer C."/>
            <person name="Stanke M."/>
            <person name="Tang H."/>
            <person name="Lyons E."/>
            <person name="Pandey P."/>
            <person name="Pandey S.P."/>
            <person name="Timmermann B."/>
            <person name="Baldwin I.T."/>
        </authorList>
    </citation>
    <scope>NUCLEOTIDE SEQUENCE [LARGE SCALE GENOMIC DNA]</scope>
    <source>
        <strain evidence="6">cv. UT</strain>
        <strain evidence="5">UT</strain>
        <tissue evidence="5">Leaves</tissue>
    </source>
</reference>
<evidence type="ECO:0000256" key="1">
    <source>
        <dbReference type="ARBA" id="ARBA00009995"/>
    </source>
</evidence>
<keyword evidence="3 5" id="KW-0808">Transferase</keyword>
<dbReference type="Pfam" id="PF00201">
    <property type="entry name" value="UDPGT"/>
    <property type="match status" value="1"/>
</dbReference>
<evidence type="ECO:0000313" key="4">
    <source>
        <dbReference type="EMBL" id="AQQ16713.1"/>
    </source>
</evidence>
<sequence>MSNYHIAVLAFPFATHAGLLHGLVQRLANALPNVTFTFFNTSKSNSLIFSNQTNPHCTNLKPFDISDGVPEGYAIGEGGIEELIGLFFKSAKNNFQNAITTAEDETGKKITCVIADAFIWFSGEIAEELGVDWIPVWTSAAGSLSVHIYTDFIRENVGVQGIAGREDEIVKFIPGFSELRLGDLPSGVIFGDLELPFSQMLHKMGKTITKANALPINSFEELDPPIVENLKSKFKNFLNVGPFNLTSPPPSANIIDKNGCIEWLDNQEPNSVAYIGFGTVATPPPNELISMGEALEESKTPFLWSIKDDFITHFPKWFLENTSEYGKIVPWAPQVQVLEHSSIGVFINHSGWNSVLESIASGVPIICRPFFGDQHLNSWMVEKVWKIGVKIEGGVFTKSGTMVALDLVLSKNREELKQQIGMYKDLALKAVGPSGSSTENVNKLVEIITSSN</sequence>
<dbReference type="SMR" id="A0A1J6KB19"/>
<name>A0A1J6KB19_NICAT</name>
<dbReference type="PANTHER" id="PTHR11926:SF1560">
    <property type="entry name" value="UDP-GLYCOSYLTRANSFERASE 74E1-RELATED"/>
    <property type="match status" value="1"/>
</dbReference>
<dbReference type="OrthoDB" id="5835829at2759"/>